<evidence type="ECO:0000256" key="2">
    <source>
        <dbReference type="ARBA" id="ARBA00023002"/>
    </source>
</evidence>
<gene>
    <name evidence="3" type="ORF">IRY55_03265</name>
</gene>
<keyword evidence="2" id="KW-0560">Oxidoreductase</keyword>
<name>A0A8J7G731_9BACL</name>
<organism evidence="3 4">
    <name type="scientific">Savagea serpentis</name>
    <dbReference type="NCBI Taxonomy" id="2785297"/>
    <lineage>
        <taxon>Bacteria</taxon>
        <taxon>Bacillati</taxon>
        <taxon>Bacillota</taxon>
        <taxon>Bacilli</taxon>
        <taxon>Bacillales</taxon>
        <taxon>Caryophanaceae</taxon>
        <taxon>Savagea</taxon>
    </lineage>
</organism>
<protein>
    <submittedName>
        <fullName evidence="3">SDR family oxidoreductase</fullName>
    </submittedName>
</protein>
<comment type="caution">
    <text evidence="3">The sequence shown here is derived from an EMBL/GenBank/DDBJ whole genome shotgun (WGS) entry which is preliminary data.</text>
</comment>
<evidence type="ECO:0000313" key="4">
    <source>
        <dbReference type="Proteomes" id="UP000622653"/>
    </source>
</evidence>
<dbReference type="InterPro" id="IPR020904">
    <property type="entry name" value="Sc_DH/Rdtase_CS"/>
</dbReference>
<dbReference type="RefSeq" id="WP_194561814.1">
    <property type="nucleotide sequence ID" value="NZ_JADKPV010000001.1"/>
</dbReference>
<dbReference type="PRINTS" id="PR00080">
    <property type="entry name" value="SDRFAMILY"/>
</dbReference>
<dbReference type="AlphaFoldDB" id="A0A8J7G731"/>
<dbReference type="GO" id="GO:0016616">
    <property type="term" value="F:oxidoreductase activity, acting on the CH-OH group of donors, NAD or NADP as acceptor"/>
    <property type="evidence" value="ECO:0007669"/>
    <property type="project" value="TreeGrafter"/>
</dbReference>
<comment type="similarity">
    <text evidence="1">Belongs to the short-chain dehydrogenases/reductases (SDR) family.</text>
</comment>
<dbReference type="PROSITE" id="PS00061">
    <property type="entry name" value="ADH_SHORT"/>
    <property type="match status" value="1"/>
</dbReference>
<dbReference type="GO" id="GO:0008206">
    <property type="term" value="P:bile acid metabolic process"/>
    <property type="evidence" value="ECO:0007669"/>
    <property type="project" value="UniProtKB-ARBA"/>
</dbReference>
<dbReference type="PRINTS" id="PR00081">
    <property type="entry name" value="GDHRDH"/>
</dbReference>
<dbReference type="InterPro" id="IPR036291">
    <property type="entry name" value="NAD(P)-bd_dom_sf"/>
</dbReference>
<keyword evidence="4" id="KW-1185">Reference proteome</keyword>
<accession>A0A8J7G731</accession>
<dbReference type="Gene3D" id="3.40.50.720">
    <property type="entry name" value="NAD(P)-binding Rossmann-like Domain"/>
    <property type="match status" value="1"/>
</dbReference>
<evidence type="ECO:0000313" key="3">
    <source>
        <dbReference type="EMBL" id="MBF4500373.1"/>
    </source>
</evidence>
<dbReference type="Pfam" id="PF13561">
    <property type="entry name" value="adh_short_C2"/>
    <property type="match status" value="1"/>
</dbReference>
<dbReference type="FunFam" id="3.40.50.720:FF:000084">
    <property type="entry name" value="Short-chain dehydrogenase reductase"/>
    <property type="match status" value="1"/>
</dbReference>
<dbReference type="PANTHER" id="PTHR42760">
    <property type="entry name" value="SHORT-CHAIN DEHYDROGENASES/REDUCTASES FAMILY MEMBER"/>
    <property type="match status" value="1"/>
</dbReference>
<dbReference type="PANTHER" id="PTHR42760:SF133">
    <property type="entry name" value="3-OXOACYL-[ACYL-CARRIER-PROTEIN] REDUCTASE"/>
    <property type="match status" value="1"/>
</dbReference>
<dbReference type="SUPFAM" id="SSF51735">
    <property type="entry name" value="NAD(P)-binding Rossmann-fold domains"/>
    <property type="match status" value="1"/>
</dbReference>
<reference evidence="3" key="1">
    <citation type="submission" date="2020-11" db="EMBL/GenBank/DDBJ databases">
        <title>Multidrug resistant novel bacterium Savagea serpentis sp. nov., isolated from the scats of a vine snake (Ahaetulla nasuta).</title>
        <authorList>
            <person name="Venkata Ramana V."/>
            <person name="Vikas Patil S."/>
            <person name="Yogita Lugani V."/>
        </authorList>
    </citation>
    <scope>NUCLEOTIDE SEQUENCE</scope>
    <source>
        <strain evidence="3">SN6</strain>
    </source>
</reference>
<dbReference type="InterPro" id="IPR002347">
    <property type="entry name" value="SDR_fam"/>
</dbReference>
<evidence type="ECO:0000256" key="1">
    <source>
        <dbReference type="ARBA" id="ARBA00006484"/>
    </source>
</evidence>
<dbReference type="EMBL" id="JADKPV010000001">
    <property type="protein sequence ID" value="MBF4500373.1"/>
    <property type="molecule type" value="Genomic_DNA"/>
</dbReference>
<sequence length="251" mass="26543">MFDLTGQIAVVTGGANGIGKGISETLAKAGAHVMVCDINEEAGKATAEAIGGEFYQLDVTNVVNIEDVVQQIATKHEKIDILAANAGIYPEVYIENMTERDWDTIQNINLKGIFFTAKPILKLMKEQNYGRVILTSSITGDITGYPGGSIYGATKAAILGFMRSTAVEYAKFGVTVNSVQPGMIATEGLKKQLGILSEKGAAAVPMKRLGEPEDIGAAVAFFASKEANYITGQALVIDGGQIIPETPDVIL</sequence>
<dbReference type="Proteomes" id="UP000622653">
    <property type="component" value="Unassembled WGS sequence"/>
</dbReference>
<proteinExistence type="inferred from homology"/>